<dbReference type="Proteomes" id="UP001589788">
    <property type="component" value="Unassembled WGS sequence"/>
</dbReference>
<keyword evidence="3" id="KW-1185">Reference proteome</keyword>
<dbReference type="RefSeq" id="WP_377790114.1">
    <property type="nucleotide sequence ID" value="NZ_JBHLYQ010000110.1"/>
</dbReference>
<evidence type="ECO:0000259" key="1">
    <source>
        <dbReference type="Pfam" id="PF00881"/>
    </source>
</evidence>
<name>A0ABV6C493_9ACTN</name>
<reference evidence="2 3" key="1">
    <citation type="submission" date="2024-09" db="EMBL/GenBank/DDBJ databases">
        <authorList>
            <person name="Sun Q."/>
            <person name="Mori K."/>
        </authorList>
    </citation>
    <scope>NUCLEOTIDE SEQUENCE [LARGE SCALE GENOMIC DNA]</scope>
    <source>
        <strain evidence="2 3">JCM 15389</strain>
    </source>
</reference>
<dbReference type="EMBL" id="JBHLYQ010000110">
    <property type="protein sequence ID" value="MFC0082510.1"/>
    <property type="molecule type" value="Genomic_DNA"/>
</dbReference>
<dbReference type="Pfam" id="PF00881">
    <property type="entry name" value="Nitroreductase"/>
    <property type="match status" value="1"/>
</dbReference>
<dbReference type="InterPro" id="IPR050627">
    <property type="entry name" value="Nitroreductase/BluB"/>
</dbReference>
<gene>
    <name evidence="2" type="ORF">ACFFRE_10250</name>
</gene>
<dbReference type="Gene3D" id="3.40.109.10">
    <property type="entry name" value="NADH Oxidase"/>
    <property type="match status" value="1"/>
</dbReference>
<dbReference type="PANTHER" id="PTHR23026">
    <property type="entry name" value="NADPH NITROREDUCTASE"/>
    <property type="match status" value="1"/>
</dbReference>
<sequence>MELLEGLRTTGAVRAFTDQPVPDDVVYRVLDTARFAPSGGNRQAWRVVAVKDPALRVQLRDLYLTGWYEYLAMVEAGLTPWAPITDRALERAALAKVPAVAERARAAPGFAEQLDRVPALLVVLADLRRLAAVDRDAPGYQMIGGASIYPFVWNLLLAARAEGLGGVMTTMAVRRKEEVRALLHCPPELDVAAVVALGWPLRQPTRLRRQPVEAFATVDRCDGPALEPPSSPA</sequence>
<dbReference type="InterPro" id="IPR000415">
    <property type="entry name" value="Nitroreductase-like"/>
</dbReference>
<dbReference type="InterPro" id="IPR029479">
    <property type="entry name" value="Nitroreductase"/>
</dbReference>
<comment type="caution">
    <text evidence="2">The sequence shown here is derived from an EMBL/GenBank/DDBJ whole genome shotgun (WGS) entry which is preliminary data.</text>
</comment>
<evidence type="ECO:0000313" key="2">
    <source>
        <dbReference type="EMBL" id="MFC0082510.1"/>
    </source>
</evidence>
<accession>A0ABV6C493</accession>
<protein>
    <submittedName>
        <fullName evidence="2">Nitroreductase family protein</fullName>
    </submittedName>
</protein>
<feature type="domain" description="Nitroreductase" evidence="1">
    <location>
        <begin position="12"/>
        <end position="199"/>
    </location>
</feature>
<organism evidence="2 3">
    <name type="scientific">Aciditerrimonas ferrireducens</name>
    <dbReference type="NCBI Taxonomy" id="667306"/>
    <lineage>
        <taxon>Bacteria</taxon>
        <taxon>Bacillati</taxon>
        <taxon>Actinomycetota</taxon>
        <taxon>Acidimicrobiia</taxon>
        <taxon>Acidimicrobiales</taxon>
        <taxon>Acidimicrobiaceae</taxon>
        <taxon>Aciditerrimonas</taxon>
    </lineage>
</organism>
<dbReference type="CDD" id="cd02062">
    <property type="entry name" value="Nitro_FMN_reductase"/>
    <property type="match status" value="1"/>
</dbReference>
<dbReference type="PANTHER" id="PTHR23026:SF123">
    <property type="entry name" value="NAD(P)H NITROREDUCTASE RV3131-RELATED"/>
    <property type="match status" value="1"/>
</dbReference>
<proteinExistence type="predicted"/>
<dbReference type="SUPFAM" id="SSF55469">
    <property type="entry name" value="FMN-dependent nitroreductase-like"/>
    <property type="match status" value="1"/>
</dbReference>
<evidence type="ECO:0000313" key="3">
    <source>
        <dbReference type="Proteomes" id="UP001589788"/>
    </source>
</evidence>